<evidence type="ECO:0000313" key="12">
    <source>
        <dbReference type="Proteomes" id="UP000278351"/>
    </source>
</evidence>
<dbReference type="InterPro" id="IPR003594">
    <property type="entry name" value="HATPase_dom"/>
</dbReference>
<dbReference type="SUPFAM" id="SSF55874">
    <property type="entry name" value="ATPase domain of HSP90 chaperone/DNA topoisomerase II/histidine kinase"/>
    <property type="match status" value="1"/>
</dbReference>
<keyword evidence="5" id="KW-0547">Nucleotide-binding</keyword>
<evidence type="ECO:0000259" key="10">
    <source>
        <dbReference type="PROSITE" id="PS50109"/>
    </source>
</evidence>
<dbReference type="PANTHER" id="PTHR24421:SF10">
    <property type="entry name" value="NITRATE_NITRITE SENSOR PROTEIN NARQ"/>
    <property type="match status" value="1"/>
</dbReference>
<keyword evidence="9" id="KW-1133">Transmembrane helix</keyword>
<feature type="domain" description="Histidine kinase" evidence="10">
    <location>
        <begin position="471"/>
        <end position="662"/>
    </location>
</feature>
<name>A0A3N4PSM8_9BACT</name>
<evidence type="ECO:0000256" key="3">
    <source>
        <dbReference type="ARBA" id="ARBA00022553"/>
    </source>
</evidence>
<dbReference type="Gene3D" id="1.20.5.1930">
    <property type="match status" value="1"/>
</dbReference>
<dbReference type="PROSITE" id="PS50109">
    <property type="entry name" value="HIS_KIN"/>
    <property type="match status" value="1"/>
</dbReference>
<evidence type="ECO:0000256" key="1">
    <source>
        <dbReference type="ARBA" id="ARBA00000085"/>
    </source>
</evidence>
<dbReference type="Gene3D" id="3.30.565.10">
    <property type="entry name" value="Histidine kinase-like ATPase, C-terminal domain"/>
    <property type="match status" value="1"/>
</dbReference>
<dbReference type="InterPro" id="IPR036890">
    <property type="entry name" value="HATPase_C_sf"/>
</dbReference>
<dbReference type="InterPro" id="IPR011990">
    <property type="entry name" value="TPR-like_helical_dom_sf"/>
</dbReference>
<evidence type="ECO:0000313" key="11">
    <source>
        <dbReference type="EMBL" id="RPE08011.1"/>
    </source>
</evidence>
<dbReference type="EC" id="2.7.13.3" evidence="2"/>
<dbReference type="GO" id="GO:0046983">
    <property type="term" value="F:protein dimerization activity"/>
    <property type="evidence" value="ECO:0007669"/>
    <property type="project" value="InterPro"/>
</dbReference>
<keyword evidence="4" id="KW-0808">Transferase</keyword>
<dbReference type="Proteomes" id="UP000278351">
    <property type="component" value="Unassembled WGS sequence"/>
</dbReference>
<dbReference type="Pfam" id="PF02518">
    <property type="entry name" value="HATPase_c"/>
    <property type="match status" value="1"/>
</dbReference>
<evidence type="ECO:0000256" key="9">
    <source>
        <dbReference type="SAM" id="Phobius"/>
    </source>
</evidence>
<evidence type="ECO:0000256" key="4">
    <source>
        <dbReference type="ARBA" id="ARBA00022679"/>
    </source>
</evidence>
<dbReference type="OrthoDB" id="617348at2"/>
<dbReference type="GO" id="GO:0000155">
    <property type="term" value="F:phosphorelay sensor kinase activity"/>
    <property type="evidence" value="ECO:0007669"/>
    <property type="project" value="InterPro"/>
</dbReference>
<keyword evidence="3" id="KW-0597">Phosphoprotein</keyword>
<dbReference type="GO" id="GO:0005524">
    <property type="term" value="F:ATP binding"/>
    <property type="evidence" value="ECO:0007669"/>
    <property type="project" value="UniProtKB-KW"/>
</dbReference>
<dbReference type="Gene3D" id="1.25.40.10">
    <property type="entry name" value="Tetratricopeptide repeat domain"/>
    <property type="match status" value="1"/>
</dbReference>
<keyword evidence="9" id="KW-0472">Membrane</keyword>
<dbReference type="InterPro" id="IPR050482">
    <property type="entry name" value="Sensor_HK_TwoCompSys"/>
</dbReference>
<keyword evidence="7" id="KW-0067">ATP-binding</keyword>
<comment type="catalytic activity">
    <reaction evidence="1">
        <text>ATP + protein L-histidine = ADP + protein N-phospho-L-histidine.</text>
        <dbReference type="EC" id="2.7.13.3"/>
    </reaction>
</comment>
<accession>A0A3N4PSM8</accession>
<reference evidence="11 12" key="1">
    <citation type="submission" date="2018-11" db="EMBL/GenBank/DDBJ databases">
        <title>Chitinophaga lutea sp.nov., isolate from arsenic contaminated soil.</title>
        <authorList>
            <person name="Zong Y."/>
        </authorList>
    </citation>
    <scope>NUCLEOTIDE SEQUENCE [LARGE SCALE GENOMIC DNA]</scope>
    <source>
        <strain evidence="11 12">ZY74</strain>
    </source>
</reference>
<dbReference type="EMBL" id="RPDH01000002">
    <property type="protein sequence ID" value="RPE08011.1"/>
    <property type="molecule type" value="Genomic_DNA"/>
</dbReference>
<dbReference type="GO" id="GO:0016020">
    <property type="term" value="C:membrane"/>
    <property type="evidence" value="ECO:0007669"/>
    <property type="project" value="InterPro"/>
</dbReference>
<evidence type="ECO:0000256" key="2">
    <source>
        <dbReference type="ARBA" id="ARBA00012438"/>
    </source>
</evidence>
<keyword evidence="12" id="KW-1185">Reference proteome</keyword>
<dbReference type="RefSeq" id="WP_123847009.1">
    <property type="nucleotide sequence ID" value="NZ_RPDH01000002.1"/>
</dbReference>
<proteinExistence type="predicted"/>
<keyword evidence="9" id="KW-0812">Transmembrane</keyword>
<keyword evidence="8" id="KW-0902">Two-component regulatory system</keyword>
<dbReference type="SMART" id="SM00387">
    <property type="entry name" value="HATPase_c"/>
    <property type="match status" value="1"/>
</dbReference>
<dbReference type="InterPro" id="IPR011712">
    <property type="entry name" value="Sig_transdc_His_kin_sub3_dim/P"/>
</dbReference>
<dbReference type="AlphaFoldDB" id="A0A3N4PSM8"/>
<dbReference type="PANTHER" id="PTHR24421">
    <property type="entry name" value="NITRATE/NITRITE SENSOR PROTEIN NARX-RELATED"/>
    <property type="match status" value="1"/>
</dbReference>
<comment type="caution">
    <text evidence="11">The sequence shown here is derived from an EMBL/GenBank/DDBJ whole genome shotgun (WGS) entry which is preliminary data.</text>
</comment>
<keyword evidence="6 11" id="KW-0418">Kinase</keyword>
<evidence type="ECO:0000256" key="7">
    <source>
        <dbReference type="ARBA" id="ARBA00022840"/>
    </source>
</evidence>
<dbReference type="InterPro" id="IPR005467">
    <property type="entry name" value="His_kinase_dom"/>
</dbReference>
<feature type="transmembrane region" description="Helical" evidence="9">
    <location>
        <begin position="405"/>
        <end position="428"/>
    </location>
</feature>
<protein>
    <recommendedName>
        <fullName evidence="2">histidine kinase</fullName>
        <ecNumber evidence="2">2.7.13.3</ecNumber>
    </recommendedName>
</protein>
<dbReference type="Pfam" id="PF07730">
    <property type="entry name" value="HisKA_3"/>
    <property type="match status" value="1"/>
</dbReference>
<gene>
    <name evidence="11" type="ORF">EGT74_13130</name>
</gene>
<sequence length="664" mass="74107">MAKFYGVLLVALLTVLTGRAQTRLNNTLYTDSLKASLQRSTSDSDRAITAFRLSERLALTDSGSAARYLEQGRLAGRSYPYVRAVYHYYAAVLRSFTNPEQAEAEYLLADSLLSAFDNTDAWIMRSRNLHRYGALRQLKDDPKQFADIMINRAIPLARRAGDSTLIGKNYLGIANVFKNNGQFDVAEPYILTAVRVLKNGHGEVEQLISTYNVLAENYSLAGKNHLVKPVLDTIRALLAPHPDSEYWLDYYAAESLYYNNTREYTKALAGLGRGIPLARRLGRRYEEQRLQLQRFYALYETKNYAPALHTLQYLLEQPEMMRISTNRQLLYAGMADVYAGLGNAALAYQWQKRYSLLSDSIHTNSLKSEITALEMKFRNAEHQQKIAALEAASRQAALSGRNTRLTVWLLAAASVLLLAAIVFTVFYSRNNRKLAEQKEINYRQQLKEMEQQQQLATSHAMIEGEERERSRVARDLHDGLGGMLAGVKIKLSGMAAGVNGHTPHASLDGVISQLDSSVRELRRIARNMMPENLLKFGLETALRDLSESMSTADTDIHFQAFGIEKNIPVSTQVTIYRIVQEALSNAIRHAAASEVVLQCSQNGDAFFVTVEDNGKGFDTAAQYAGAGLSNIRNRVNYLQGKLDITSSPGDGTTINIELTIGDEA</sequence>
<dbReference type="CDD" id="cd16917">
    <property type="entry name" value="HATPase_UhpB-NarQ-NarX-like"/>
    <property type="match status" value="1"/>
</dbReference>
<evidence type="ECO:0000256" key="6">
    <source>
        <dbReference type="ARBA" id="ARBA00022777"/>
    </source>
</evidence>
<evidence type="ECO:0000256" key="5">
    <source>
        <dbReference type="ARBA" id="ARBA00022741"/>
    </source>
</evidence>
<evidence type="ECO:0000256" key="8">
    <source>
        <dbReference type="ARBA" id="ARBA00023012"/>
    </source>
</evidence>
<organism evidence="11 12">
    <name type="scientific">Chitinophaga lutea</name>
    <dbReference type="NCBI Taxonomy" id="2488634"/>
    <lineage>
        <taxon>Bacteria</taxon>
        <taxon>Pseudomonadati</taxon>
        <taxon>Bacteroidota</taxon>
        <taxon>Chitinophagia</taxon>
        <taxon>Chitinophagales</taxon>
        <taxon>Chitinophagaceae</taxon>
        <taxon>Chitinophaga</taxon>
    </lineage>
</organism>